<organism evidence="1 2">
    <name type="scientific">Vitis vinifera</name>
    <name type="common">Grape</name>
    <dbReference type="NCBI Taxonomy" id="29760"/>
    <lineage>
        <taxon>Eukaryota</taxon>
        <taxon>Viridiplantae</taxon>
        <taxon>Streptophyta</taxon>
        <taxon>Embryophyta</taxon>
        <taxon>Tracheophyta</taxon>
        <taxon>Spermatophyta</taxon>
        <taxon>Magnoliopsida</taxon>
        <taxon>eudicotyledons</taxon>
        <taxon>Gunneridae</taxon>
        <taxon>Pentapetalae</taxon>
        <taxon>rosids</taxon>
        <taxon>Vitales</taxon>
        <taxon>Vitaceae</taxon>
        <taxon>Viteae</taxon>
        <taxon>Vitis</taxon>
    </lineage>
</organism>
<proteinExistence type="predicted"/>
<evidence type="ECO:0000313" key="1">
    <source>
        <dbReference type="EMBL" id="RVX13460.1"/>
    </source>
</evidence>
<sequence>MWLTRRKNFLSMLIGVSNTRVWDDILFILLGNSRSVPSNLSTRKGIFEGPNPCVSKLTIMKATLKPLANSLLEKALRFQGGDYRGTMDYEKVRGGSTEWEGSALKIVAKALKGPLSMILQDGLEVVFPENISLGEDLLFDKEFSKFKEFSRFLGMSVEGCEEEIWSMMRKLRKKADDRGLNNGEKRKLIKSVIRSQKANLVCFLETKVQEMSLKVVKRLGVGRNAEDGFVWVFTGRDLSSIRFPRDKNEINLIAEMRRFSEVIEELRLKDLPLSREIVRKWRIEYMVIGTSSHCLVKKSKAPRKDLRVWNKEVFGNVSFRKLEVFSHVQLWDSKERDNPLSIEELKEGDKNTKFFHKMANAHARRNLLSKVRINRVTMTDEEEIKVGVCRAYQTLLTENGIEDCA</sequence>
<dbReference type="Proteomes" id="UP000288805">
    <property type="component" value="Unassembled WGS sequence"/>
</dbReference>
<name>A0A438JWW2_VITVI</name>
<protein>
    <submittedName>
        <fullName evidence="1">Uncharacterized protein</fullName>
    </submittedName>
</protein>
<dbReference type="AlphaFoldDB" id="A0A438JWW2"/>
<evidence type="ECO:0000313" key="2">
    <source>
        <dbReference type="Proteomes" id="UP000288805"/>
    </source>
</evidence>
<reference evidence="1 2" key="1">
    <citation type="journal article" date="2018" name="PLoS Genet.">
        <title>Population sequencing reveals clonal diversity and ancestral inbreeding in the grapevine cultivar Chardonnay.</title>
        <authorList>
            <person name="Roach M.J."/>
            <person name="Johnson D.L."/>
            <person name="Bohlmann J."/>
            <person name="van Vuuren H.J."/>
            <person name="Jones S.J."/>
            <person name="Pretorius I.S."/>
            <person name="Schmidt S.A."/>
            <person name="Borneman A.R."/>
        </authorList>
    </citation>
    <scope>NUCLEOTIDE SEQUENCE [LARGE SCALE GENOMIC DNA]</scope>
    <source>
        <strain evidence="2">cv. Chardonnay</strain>
        <tissue evidence="1">Leaf</tissue>
    </source>
</reference>
<comment type="caution">
    <text evidence="1">The sequence shown here is derived from an EMBL/GenBank/DDBJ whole genome shotgun (WGS) entry which is preliminary data.</text>
</comment>
<gene>
    <name evidence="1" type="ORF">CK203_021023</name>
</gene>
<dbReference type="EMBL" id="QGNW01000024">
    <property type="protein sequence ID" value="RVX13460.1"/>
    <property type="molecule type" value="Genomic_DNA"/>
</dbReference>
<accession>A0A438JWW2</accession>